<feature type="region of interest" description="Disordered" evidence="1">
    <location>
        <begin position="1"/>
        <end position="23"/>
    </location>
</feature>
<dbReference type="EMBL" id="CAKLBY020000071">
    <property type="protein sequence ID" value="CAK7923994.1"/>
    <property type="molecule type" value="Genomic_DNA"/>
</dbReference>
<evidence type="ECO:0008006" key="4">
    <source>
        <dbReference type="Google" id="ProtNLM"/>
    </source>
</evidence>
<reference evidence="2" key="1">
    <citation type="submission" date="2024-01" db="EMBL/GenBank/DDBJ databases">
        <authorList>
            <person name="Webb A."/>
        </authorList>
    </citation>
    <scope>NUCLEOTIDE SEQUENCE</scope>
    <source>
        <strain evidence="2">Pm1</strain>
    </source>
</reference>
<evidence type="ECO:0000313" key="2">
    <source>
        <dbReference type="EMBL" id="CAK7923994.1"/>
    </source>
</evidence>
<evidence type="ECO:0000313" key="3">
    <source>
        <dbReference type="Proteomes" id="UP001162060"/>
    </source>
</evidence>
<accession>A0AAV1TNJ9</accession>
<name>A0AAV1TNJ9_9STRA</name>
<proteinExistence type="predicted"/>
<gene>
    <name evidence="2" type="ORF">PM001_LOCUS9144</name>
</gene>
<dbReference type="AlphaFoldDB" id="A0AAV1TNJ9"/>
<organism evidence="2 3">
    <name type="scientific">Peronospora matthiolae</name>
    <dbReference type="NCBI Taxonomy" id="2874970"/>
    <lineage>
        <taxon>Eukaryota</taxon>
        <taxon>Sar</taxon>
        <taxon>Stramenopiles</taxon>
        <taxon>Oomycota</taxon>
        <taxon>Peronosporomycetes</taxon>
        <taxon>Peronosporales</taxon>
        <taxon>Peronosporaceae</taxon>
        <taxon>Peronospora</taxon>
    </lineage>
</organism>
<protein>
    <recommendedName>
        <fullName evidence="4">Myb-like domain-containing protein</fullName>
    </recommendedName>
</protein>
<feature type="region of interest" description="Disordered" evidence="1">
    <location>
        <begin position="150"/>
        <end position="173"/>
    </location>
</feature>
<dbReference type="Proteomes" id="UP001162060">
    <property type="component" value="Unassembled WGS sequence"/>
</dbReference>
<evidence type="ECO:0000256" key="1">
    <source>
        <dbReference type="SAM" id="MobiDB-lite"/>
    </source>
</evidence>
<comment type="caution">
    <text evidence="2">The sequence shown here is derived from an EMBL/GenBank/DDBJ whole genome shotgun (WGS) entry which is preliminary data.</text>
</comment>
<sequence length="304" mass="33306">MAVHRGEEEQGEMMSKTSHDMEPPRHFAATKRAAPGERDWSAEASQELLRLRFRESRGLFDDAQTVADVHEAWSVVASKMNASGKWGPRVDAIECSDHLMKLRQQWQESSTAQLHLMMAECFGKSAEVPPSASNNINRAMEEALAQASASTRAHGPCKRSRTIGQTDVVSPPRDLVSPAQAETLTSHEGANVDETEWCIGPSPTLPESAPVSAHNILSAGLHGGRLVSDPALTSPHSVFETLQEFALPVILDEEEEFPRQDEIVRAIESRSQQLEKLSHAHRGLASVTHQLMEALNSRRSAVSG</sequence>